<organism evidence="1 2">
    <name type="scientific">Candidatus Companilactobacillus pullicola</name>
    <dbReference type="NCBI Taxonomy" id="2838523"/>
    <lineage>
        <taxon>Bacteria</taxon>
        <taxon>Bacillati</taxon>
        <taxon>Bacillota</taxon>
        <taxon>Bacilli</taxon>
        <taxon>Lactobacillales</taxon>
        <taxon>Lactobacillaceae</taxon>
        <taxon>Companilactobacillus</taxon>
    </lineage>
</organism>
<dbReference type="Proteomes" id="UP000824013">
    <property type="component" value="Unassembled WGS sequence"/>
</dbReference>
<reference evidence="1" key="2">
    <citation type="submission" date="2021-04" db="EMBL/GenBank/DDBJ databases">
        <authorList>
            <person name="Gilroy R."/>
        </authorList>
    </citation>
    <scope>NUCLEOTIDE SEQUENCE</scope>
    <source>
        <strain evidence="1">3204</strain>
    </source>
</reference>
<evidence type="ECO:0000313" key="2">
    <source>
        <dbReference type="Proteomes" id="UP000824013"/>
    </source>
</evidence>
<proteinExistence type="predicted"/>
<protein>
    <submittedName>
        <fullName evidence="1">Uncharacterized protein</fullName>
    </submittedName>
</protein>
<reference evidence="1" key="1">
    <citation type="journal article" date="2021" name="PeerJ">
        <title>Extensive microbial diversity within the chicken gut microbiome revealed by metagenomics and culture.</title>
        <authorList>
            <person name="Gilroy R."/>
            <person name="Ravi A."/>
            <person name="Getino M."/>
            <person name="Pursley I."/>
            <person name="Horton D.L."/>
            <person name="Alikhan N.F."/>
            <person name="Baker D."/>
            <person name="Gharbi K."/>
            <person name="Hall N."/>
            <person name="Watson M."/>
            <person name="Adriaenssens E.M."/>
            <person name="Foster-Nyarko E."/>
            <person name="Jarju S."/>
            <person name="Secka A."/>
            <person name="Antonio M."/>
            <person name="Oren A."/>
            <person name="Chaudhuri R.R."/>
            <person name="La Ragione R."/>
            <person name="Hildebrand F."/>
            <person name="Pallen M.J."/>
        </authorList>
    </citation>
    <scope>NUCLEOTIDE SEQUENCE</scope>
    <source>
        <strain evidence="1">3204</strain>
    </source>
</reference>
<sequence length="176" mass="21043">MHKIDKQLLNFDNFYTDDGRIENKLFKTRLNNSNAFRDTVYKYSNEVLGMTYKLNVEINDSIHINDVHKPIMDIPFDQIEYVQFGIVRLLGSFVSVPTNMYYLLVYVEEKNSFKFGMIDNSIRHYFDYSHLLRDHGFPLEDPFDIEHMDLSNRTQSYDYLENNYVRLAIKAGYYDK</sequence>
<name>A0A9D2CNM9_9LACO</name>
<accession>A0A9D2CNM9</accession>
<gene>
    <name evidence="1" type="ORF">H9820_06590</name>
</gene>
<comment type="caution">
    <text evidence="1">The sequence shown here is derived from an EMBL/GenBank/DDBJ whole genome shotgun (WGS) entry which is preliminary data.</text>
</comment>
<evidence type="ECO:0000313" key="1">
    <source>
        <dbReference type="EMBL" id="HIY92597.1"/>
    </source>
</evidence>
<dbReference type="AlphaFoldDB" id="A0A9D2CNM9"/>
<dbReference type="EMBL" id="DXCM01000042">
    <property type="protein sequence ID" value="HIY92597.1"/>
    <property type="molecule type" value="Genomic_DNA"/>
</dbReference>